<organism evidence="2 3">
    <name type="scientific">Cordylochernes scorpioides</name>
    <dbReference type="NCBI Taxonomy" id="51811"/>
    <lineage>
        <taxon>Eukaryota</taxon>
        <taxon>Metazoa</taxon>
        <taxon>Ecdysozoa</taxon>
        <taxon>Arthropoda</taxon>
        <taxon>Chelicerata</taxon>
        <taxon>Arachnida</taxon>
        <taxon>Pseudoscorpiones</taxon>
        <taxon>Cheliferoidea</taxon>
        <taxon>Chernetidae</taxon>
        <taxon>Cordylochernes</taxon>
    </lineage>
</organism>
<feature type="region of interest" description="Disordered" evidence="1">
    <location>
        <begin position="694"/>
        <end position="738"/>
    </location>
</feature>
<evidence type="ECO:0008006" key="4">
    <source>
        <dbReference type="Google" id="ProtNLM"/>
    </source>
</evidence>
<evidence type="ECO:0000256" key="1">
    <source>
        <dbReference type="SAM" id="MobiDB-lite"/>
    </source>
</evidence>
<reference evidence="2 3" key="1">
    <citation type="submission" date="2022-01" db="EMBL/GenBank/DDBJ databases">
        <title>A chromosomal length assembly of Cordylochernes scorpioides.</title>
        <authorList>
            <person name="Zeh D."/>
            <person name="Zeh J."/>
        </authorList>
    </citation>
    <scope>NUCLEOTIDE SEQUENCE [LARGE SCALE GENOMIC DNA]</scope>
    <source>
        <strain evidence="2">IN4F17</strain>
        <tissue evidence="2">Whole Body</tissue>
    </source>
</reference>
<dbReference type="Pfam" id="PF01359">
    <property type="entry name" value="Transposase_1"/>
    <property type="match status" value="1"/>
</dbReference>
<dbReference type="Proteomes" id="UP001235939">
    <property type="component" value="Chromosome 01"/>
</dbReference>
<dbReference type="Gene3D" id="3.30.420.10">
    <property type="entry name" value="Ribonuclease H-like superfamily/Ribonuclease H"/>
    <property type="match status" value="1"/>
</dbReference>
<accession>A0ABY6JZF2</accession>
<keyword evidence="3" id="KW-1185">Reference proteome</keyword>
<gene>
    <name evidence="2" type="ORF">LAZ67_1003193</name>
</gene>
<evidence type="ECO:0000313" key="3">
    <source>
        <dbReference type="Proteomes" id="UP001235939"/>
    </source>
</evidence>
<dbReference type="EMBL" id="CP092863">
    <property type="protein sequence ID" value="UYV61033.1"/>
    <property type="molecule type" value="Genomic_DNA"/>
</dbReference>
<sequence length="839" mass="93202">MFGAYKTLSRRFKEGREETADNKRSGRPSTSTTPEKVDKVLELLREDRRITVREVAKEAGISFGSTQSIMKDILRVRRLNAVLVPKDFTFDQKNAWKETASLNLEATTADPELLKRVITEDKTCIYGFVSETTQQASDKVKVMLTVFFDYQGIVNHEFQQQGSTITANSYLGVLRRLREAIRQKRPELWRSKSWILHHDNVPAHTALKISKFLQDHSTSVFPQPLYNPDSVPCDFFLFGKLKKKLKGWKFQSIEEIKVESKKAMKAIPKTDYQRCFADWKKRWLKYIAANGDYFEGDNLILVQEIRTPRAHVMEARARQASCTEEQCCYLEYCPEYQTYQYMKAMEKEDFNQNNDWEPPIFVGDAAVMDALSRYGRITSIAPKQLRVGEFDFTDGRREAFILLHDGITVEMLPSRFELRIKGEPWPAFLTHGIKCSKCRGQGHRRANCPQLHGHSTTARRASPPPSIDLPPSTAPGLPRRSSATPPSPAMEVCGTPPVARAVPCPSAPRPSPAAPPALPVEEAPPAPPPVTTAPSLQAPEGPVSPRPAMTHHPEPTPPARPDFAAPRGPPPIQETLRPAAPTPDVEMSVEEESSESSTTSTGNATRNDLVAFIERNPSVSFAGTDALGLGREEVLDLLSSKTKARKQRPLLSPPQSDALAGLIKQLLDLRPGGGSNIYKVLGQVRAELRTTSAAAIPTPSLPAPQPAGPTPSAPHKKESTPAMTPPTPPPAPMEEDLPPDLDECIYGIYREVFSSQADLGSLVDSETTWTDIIDAILHPQSRAPFLEKLSPDLKKNHTVFFEEAIGRARDSHPRILSGLSELRKALTPKTRRPRGKRST</sequence>
<dbReference type="PANTHER" id="PTHR46060">
    <property type="entry name" value="MARINER MOS1 TRANSPOSASE-LIKE PROTEIN"/>
    <property type="match status" value="1"/>
</dbReference>
<dbReference type="InterPro" id="IPR052709">
    <property type="entry name" value="Transposase-MT_Hybrid"/>
</dbReference>
<feature type="compositionally biased region" description="Pro residues" evidence="1">
    <location>
        <begin position="699"/>
        <end position="712"/>
    </location>
</feature>
<name>A0ABY6JZF2_9ARAC</name>
<feature type="compositionally biased region" description="Basic and acidic residues" evidence="1">
    <location>
        <begin position="11"/>
        <end position="24"/>
    </location>
</feature>
<evidence type="ECO:0000313" key="2">
    <source>
        <dbReference type="EMBL" id="UYV61033.1"/>
    </source>
</evidence>
<dbReference type="PANTHER" id="PTHR46060:SF1">
    <property type="entry name" value="MARINER MOS1 TRANSPOSASE-LIKE PROTEIN"/>
    <property type="match status" value="1"/>
</dbReference>
<feature type="region of interest" description="Disordered" evidence="1">
    <location>
        <begin position="1"/>
        <end position="35"/>
    </location>
</feature>
<feature type="region of interest" description="Disordered" evidence="1">
    <location>
        <begin position="439"/>
        <end position="605"/>
    </location>
</feature>
<dbReference type="InterPro" id="IPR036397">
    <property type="entry name" value="RNaseH_sf"/>
</dbReference>
<feature type="compositionally biased region" description="Pro residues" evidence="1">
    <location>
        <begin position="723"/>
        <end position="732"/>
    </location>
</feature>
<dbReference type="InterPro" id="IPR001888">
    <property type="entry name" value="Transposase_1"/>
</dbReference>
<proteinExistence type="predicted"/>
<feature type="compositionally biased region" description="Pro residues" evidence="1">
    <location>
        <begin position="505"/>
        <end position="531"/>
    </location>
</feature>
<protein>
    <recommendedName>
        <fullName evidence="4">Transposase</fullName>
    </recommendedName>
</protein>